<dbReference type="GO" id="GO:0030246">
    <property type="term" value="F:carbohydrate binding"/>
    <property type="evidence" value="ECO:0007669"/>
    <property type="project" value="InterPro"/>
</dbReference>
<feature type="non-terminal residue" evidence="1">
    <location>
        <position position="1"/>
    </location>
</feature>
<gene>
    <name evidence="1" type="ORF">METZ01_LOCUS195232</name>
</gene>
<dbReference type="Gene3D" id="2.60.40.1120">
    <property type="entry name" value="Carboxypeptidase-like, regulatory domain"/>
    <property type="match status" value="1"/>
</dbReference>
<name>A0A382DVH6_9ZZZZ</name>
<evidence type="ECO:0008006" key="2">
    <source>
        <dbReference type="Google" id="ProtNLM"/>
    </source>
</evidence>
<protein>
    <recommendedName>
        <fullName evidence="2">Rhamnogalacturonan lyase domain-containing protein</fullName>
    </recommendedName>
</protein>
<dbReference type="AlphaFoldDB" id="A0A382DVH6"/>
<dbReference type="SUPFAM" id="SSF49503">
    <property type="entry name" value="Cupredoxins"/>
    <property type="match status" value="1"/>
</dbReference>
<reference evidence="1" key="1">
    <citation type="submission" date="2018-05" db="EMBL/GenBank/DDBJ databases">
        <authorList>
            <person name="Lanie J.A."/>
            <person name="Ng W.-L."/>
            <person name="Kazmierczak K.M."/>
            <person name="Andrzejewski T.M."/>
            <person name="Davidsen T.M."/>
            <person name="Wayne K.J."/>
            <person name="Tettelin H."/>
            <person name="Glass J.I."/>
            <person name="Rusch D."/>
            <person name="Podicherti R."/>
            <person name="Tsui H.-C.T."/>
            <person name="Winkler M.E."/>
        </authorList>
    </citation>
    <scope>NUCLEOTIDE SEQUENCE</scope>
</reference>
<dbReference type="SUPFAM" id="SSF49452">
    <property type="entry name" value="Starch-binding domain-like"/>
    <property type="match status" value="1"/>
</dbReference>
<organism evidence="1">
    <name type="scientific">marine metagenome</name>
    <dbReference type="NCBI Taxonomy" id="408172"/>
    <lineage>
        <taxon>unclassified sequences</taxon>
        <taxon>metagenomes</taxon>
        <taxon>ecological metagenomes</taxon>
    </lineage>
</organism>
<dbReference type="InterPro" id="IPR013784">
    <property type="entry name" value="Carb-bd-like_fold"/>
</dbReference>
<dbReference type="Gene3D" id="2.60.40.420">
    <property type="entry name" value="Cupredoxins - blue copper proteins"/>
    <property type="match status" value="1"/>
</dbReference>
<accession>A0A382DVH6</accession>
<dbReference type="InterPro" id="IPR008972">
    <property type="entry name" value="Cupredoxin"/>
</dbReference>
<sequence length="229" mass="25515">RCAIILFLATPSLFGAGNSITGVVRFDGPAPKRTPIPLTPESRKLYKTPPLSEDAIVGPDGGVANAFVFVKKGLPSGKTYASPEKAGLLDQQKSMFRPRVQGVLVGQEFLMRNSDPVIHNVRSLSEENRPFNVGQPANTPDRKKVFKESEGPIEVRCDFHPWMKAFFFVMDHPFFAVSNDQGEFVIKGLPSGKYTLAIWHETFGRQEREITVGKDHVKGVDFKFKPQKK</sequence>
<evidence type="ECO:0000313" key="1">
    <source>
        <dbReference type="EMBL" id="SVB42378.1"/>
    </source>
</evidence>
<dbReference type="EMBL" id="UINC01041297">
    <property type="protein sequence ID" value="SVB42378.1"/>
    <property type="molecule type" value="Genomic_DNA"/>
</dbReference>
<proteinExistence type="predicted"/>